<keyword evidence="4 5" id="KW-0472">Membrane</keyword>
<feature type="domain" description="Peptidase S54 rhomboid" evidence="6">
    <location>
        <begin position="26"/>
        <end position="86"/>
    </location>
</feature>
<feature type="transmembrane region" description="Helical" evidence="5">
    <location>
        <begin position="66"/>
        <end position="84"/>
    </location>
</feature>
<protein>
    <submittedName>
        <fullName evidence="7">Rhomboid family intramembrane serine protease</fullName>
    </submittedName>
</protein>
<dbReference type="GO" id="GO:0016020">
    <property type="term" value="C:membrane"/>
    <property type="evidence" value="ECO:0007669"/>
    <property type="project" value="UniProtKB-SubCell"/>
</dbReference>
<evidence type="ECO:0000256" key="2">
    <source>
        <dbReference type="ARBA" id="ARBA00022692"/>
    </source>
</evidence>
<evidence type="ECO:0000256" key="5">
    <source>
        <dbReference type="SAM" id="Phobius"/>
    </source>
</evidence>
<organism evidence="7 8">
    <name type="scientific">Streptomyces armeniacus</name>
    <dbReference type="NCBI Taxonomy" id="83291"/>
    <lineage>
        <taxon>Bacteria</taxon>
        <taxon>Bacillati</taxon>
        <taxon>Actinomycetota</taxon>
        <taxon>Actinomycetes</taxon>
        <taxon>Kitasatosporales</taxon>
        <taxon>Streptomycetaceae</taxon>
        <taxon>Streptomyces</taxon>
    </lineage>
</organism>
<dbReference type="Proteomes" id="UP000254425">
    <property type="component" value="Chromosome"/>
</dbReference>
<evidence type="ECO:0000256" key="3">
    <source>
        <dbReference type="ARBA" id="ARBA00022989"/>
    </source>
</evidence>
<evidence type="ECO:0000256" key="1">
    <source>
        <dbReference type="ARBA" id="ARBA00004141"/>
    </source>
</evidence>
<keyword evidence="8" id="KW-1185">Reference proteome</keyword>
<comment type="subcellular location">
    <subcellularLocation>
        <location evidence="1">Membrane</location>
        <topology evidence="1">Multi-pass membrane protein</topology>
    </subcellularLocation>
</comment>
<dbReference type="EMBL" id="CP031320">
    <property type="protein sequence ID" value="AXK36407.1"/>
    <property type="molecule type" value="Genomic_DNA"/>
</dbReference>
<accession>A0A345XXP1</accession>
<keyword evidence="7" id="KW-0645">Protease</keyword>
<evidence type="ECO:0000313" key="7">
    <source>
        <dbReference type="EMBL" id="AXK36407.1"/>
    </source>
</evidence>
<dbReference type="GO" id="GO:0004252">
    <property type="term" value="F:serine-type endopeptidase activity"/>
    <property type="evidence" value="ECO:0007669"/>
    <property type="project" value="InterPro"/>
</dbReference>
<dbReference type="RefSeq" id="WP_222623386.1">
    <property type="nucleotide sequence ID" value="NZ_CP031320.1"/>
</dbReference>
<evidence type="ECO:0000259" key="6">
    <source>
        <dbReference type="Pfam" id="PF01694"/>
    </source>
</evidence>
<dbReference type="InterPro" id="IPR022764">
    <property type="entry name" value="Peptidase_S54_rhomboid_dom"/>
</dbReference>
<dbReference type="InterPro" id="IPR035952">
    <property type="entry name" value="Rhomboid-like_sf"/>
</dbReference>
<dbReference type="SUPFAM" id="SSF144091">
    <property type="entry name" value="Rhomboid-like"/>
    <property type="match status" value="1"/>
</dbReference>
<keyword evidence="3 5" id="KW-1133">Transmembrane helix</keyword>
<evidence type="ECO:0000313" key="8">
    <source>
        <dbReference type="Proteomes" id="UP000254425"/>
    </source>
</evidence>
<keyword evidence="2 5" id="KW-0812">Transmembrane</keyword>
<name>A0A345XXP1_9ACTN</name>
<evidence type="ECO:0000256" key="4">
    <source>
        <dbReference type="ARBA" id="ARBA00023136"/>
    </source>
</evidence>
<dbReference type="Pfam" id="PF01694">
    <property type="entry name" value="Rhomboid"/>
    <property type="match status" value="1"/>
</dbReference>
<dbReference type="AlphaFoldDB" id="A0A345XXP1"/>
<proteinExistence type="predicted"/>
<dbReference type="GO" id="GO:0006508">
    <property type="term" value="P:proteolysis"/>
    <property type="evidence" value="ECO:0007669"/>
    <property type="project" value="UniProtKB-KW"/>
</dbReference>
<dbReference type="KEGG" id="sarm:DVA86_31310"/>
<sequence length="89" mass="9124">MGRGGGDEATGDGLETCGIEEGGADELLDVIPASFMHCGVDQLMANTLPMLVLGFMAALRGSGRVLEVALTIIVVSGLGVWVTAPEHIL</sequence>
<gene>
    <name evidence="7" type="ORF">DVA86_31310</name>
</gene>
<keyword evidence="7" id="KW-0378">Hydrolase</keyword>
<reference evidence="7 8" key="1">
    <citation type="submission" date="2018-07" db="EMBL/GenBank/DDBJ databases">
        <title>Draft genome of the type strain Streptomyces armeniacus ATCC 15676.</title>
        <authorList>
            <person name="Labana P."/>
            <person name="Gosse J.T."/>
            <person name="Boddy C.N."/>
        </authorList>
    </citation>
    <scope>NUCLEOTIDE SEQUENCE [LARGE SCALE GENOMIC DNA]</scope>
    <source>
        <strain evidence="7 8">ATCC 15676</strain>
    </source>
</reference>